<proteinExistence type="predicted"/>
<dbReference type="RefSeq" id="WP_314800443.1">
    <property type="nucleotide sequence ID" value="NZ_CP130319.1"/>
</dbReference>
<dbReference type="InterPro" id="IPR014755">
    <property type="entry name" value="Cu-Rt/internalin_Ig-like"/>
</dbReference>
<dbReference type="Gene3D" id="2.60.40.1220">
    <property type="match status" value="1"/>
</dbReference>
<dbReference type="AlphaFoldDB" id="A0AA96RKU2"/>
<dbReference type="PROSITE" id="PS51272">
    <property type="entry name" value="SLH"/>
    <property type="match status" value="1"/>
</dbReference>
<evidence type="ECO:0000313" key="4">
    <source>
        <dbReference type="Proteomes" id="UP001304650"/>
    </source>
</evidence>
<protein>
    <submittedName>
        <fullName evidence="3">S-layer homology domain-containing protein</fullName>
    </submittedName>
</protein>
<organism evidence="3 4">
    <name type="scientific">Paenibacillus roseopurpureus</name>
    <dbReference type="NCBI Taxonomy" id="2918901"/>
    <lineage>
        <taxon>Bacteria</taxon>
        <taxon>Bacillati</taxon>
        <taxon>Bacillota</taxon>
        <taxon>Bacilli</taxon>
        <taxon>Bacillales</taxon>
        <taxon>Paenibacillaceae</taxon>
        <taxon>Paenibacillus</taxon>
    </lineage>
</organism>
<dbReference type="EMBL" id="CP130319">
    <property type="protein sequence ID" value="WNR44676.1"/>
    <property type="molecule type" value="Genomic_DNA"/>
</dbReference>
<evidence type="ECO:0000256" key="1">
    <source>
        <dbReference type="ARBA" id="ARBA00022729"/>
    </source>
</evidence>
<keyword evidence="4" id="KW-1185">Reference proteome</keyword>
<evidence type="ECO:0000313" key="3">
    <source>
        <dbReference type="EMBL" id="WNR44676.1"/>
    </source>
</evidence>
<dbReference type="KEGG" id="proo:MJB10_00475"/>
<dbReference type="InterPro" id="IPR001119">
    <property type="entry name" value="SLH_dom"/>
</dbReference>
<evidence type="ECO:0000259" key="2">
    <source>
        <dbReference type="PROSITE" id="PS51272"/>
    </source>
</evidence>
<gene>
    <name evidence="3" type="ORF">MJB10_00475</name>
</gene>
<accession>A0AA96RKU2</accession>
<name>A0AA96RKU2_9BACL</name>
<feature type="domain" description="SLH" evidence="2">
    <location>
        <begin position="9"/>
        <end position="72"/>
    </location>
</feature>
<dbReference type="Proteomes" id="UP001304650">
    <property type="component" value="Chromosome"/>
</dbReference>
<keyword evidence="1" id="KW-0732">Signal</keyword>
<reference evidence="3" key="1">
    <citation type="submission" date="2022-02" db="EMBL/GenBank/DDBJ databases">
        <title>Paenibacillus sp. MBLB1832 Whole Genome Shotgun Sequencing.</title>
        <authorList>
            <person name="Hwang C.Y."/>
            <person name="Cho E.-S."/>
            <person name="Seo M.-J."/>
        </authorList>
    </citation>
    <scope>NUCLEOTIDE SEQUENCE</scope>
    <source>
        <strain evidence="3">MBLB1832</strain>
    </source>
</reference>
<dbReference type="Pfam" id="PF00395">
    <property type="entry name" value="SLH"/>
    <property type="match status" value="1"/>
</dbReference>
<sequence>METETTSSFADVDGTDASIAWSIPFIEAAKKAGIIDGMTDTTFAPKDNVTIGQLATMFVKGLGKVADVKTTTPWYQGYMDVAKANGVDLGTNGSVAATRADLVSGSYAADVAVTAAKETLLTEVKATGAKKITLTFTKAVDTNKANISVANGTNTVNTKSITFSDDKKTAIVEFPYALAAADYTVSVTGLGKDLTGTAKVEAEKVAKINYTSDKAVLVRGDLTQVTIGYKVYNQYNEEITSSTTLTATTSAGTIVGGNTVSGGTITIDNGATEFKVNDPIAVSLIHTNGTFASANVNVGAAANVSAIEIKSQYQNNATKSDLQAGNSNVGEYNLVIDAKDQYGNSVTDANILNSDLLVTVSNTAVVSVNGYTNNTATFSNLTIDGANKAVLTLAGGLTAGTSNVTLISKSTGAKSSFDVVVKDSVKVDNFTMTVPVLAVADEDTAIPFTALDQFNKEVAHPTADSFTSVNTTSGSIVFEKDVVANKTNMKLHNPSKGTVIITVVTKTNKVQQLTVNVVDAKVPTVISATKDISTSLLKTGTVAITKDNVVVKDQYGRDMTPNWGDGTVAANAAPEYRVVVESGTAGNVNVSSNVYVDDTQSVVLTGAAKGTSTITLKLEKATDTVAFAPVANGSFTYTQKVVENADIASYEATVAGTVYDGGAIGTYGKDLVVTGVLADGSKVTVPNTVANYDVISSNTGVVYTPGSDAAVAGKVTASGFAFSGTDTSADSVVTVVVKGETTQTIPVTVKVSKNDPAIQTLSLKDTFTATNGVVKKESDGVISALAADVNTIGKLETTVEGIVKSVDQYGVEINENFAQANIVVTNLTVANAAGDLAHVATGDLFNVTAIIGSKVISFKVIVK</sequence>